<reference evidence="2" key="1">
    <citation type="submission" date="2020-11" db="EMBL/GenBank/DDBJ databases">
        <title>Chlorella ohadii genome sequencing and assembly.</title>
        <authorList>
            <person name="Murik O."/>
            <person name="Treves H."/>
            <person name="Kedem I."/>
            <person name="Shotland Y."/>
            <person name="Kaplan A."/>
        </authorList>
    </citation>
    <scope>NUCLEOTIDE SEQUENCE</scope>
    <source>
        <strain evidence="2">1</strain>
    </source>
</reference>
<dbReference type="PANTHER" id="PTHR35313">
    <property type="entry name" value="NO EXINE FORMATION 1"/>
    <property type="match status" value="1"/>
</dbReference>
<feature type="transmembrane region" description="Helical" evidence="1">
    <location>
        <begin position="371"/>
        <end position="396"/>
    </location>
</feature>
<feature type="transmembrane region" description="Helical" evidence="1">
    <location>
        <begin position="271"/>
        <end position="295"/>
    </location>
</feature>
<feature type="transmembrane region" description="Helical" evidence="1">
    <location>
        <begin position="338"/>
        <end position="359"/>
    </location>
</feature>
<evidence type="ECO:0008006" key="4">
    <source>
        <dbReference type="Google" id="ProtNLM"/>
    </source>
</evidence>
<feature type="transmembrane region" description="Helical" evidence="1">
    <location>
        <begin position="697"/>
        <end position="718"/>
    </location>
</feature>
<keyword evidence="1" id="KW-1133">Transmembrane helix</keyword>
<accession>A0AAD5DV21</accession>
<feature type="transmembrane region" description="Helical" evidence="1">
    <location>
        <begin position="749"/>
        <end position="769"/>
    </location>
</feature>
<feature type="transmembrane region" description="Helical" evidence="1">
    <location>
        <begin position="65"/>
        <end position="90"/>
    </location>
</feature>
<feature type="transmembrane region" description="Helical" evidence="1">
    <location>
        <begin position="169"/>
        <end position="191"/>
    </location>
</feature>
<feature type="transmembrane region" description="Helical" evidence="1">
    <location>
        <begin position="102"/>
        <end position="121"/>
    </location>
</feature>
<keyword evidence="1" id="KW-0812">Transmembrane</keyword>
<feature type="transmembrane region" description="Helical" evidence="1">
    <location>
        <begin position="127"/>
        <end position="148"/>
    </location>
</feature>
<comment type="caution">
    <text evidence="2">The sequence shown here is derived from an EMBL/GenBank/DDBJ whole genome shotgun (WGS) entry which is preliminary data.</text>
</comment>
<feature type="transmembrane region" description="Helical" evidence="1">
    <location>
        <begin position="553"/>
        <end position="571"/>
    </location>
</feature>
<feature type="transmembrane region" description="Helical" evidence="1">
    <location>
        <begin position="844"/>
        <end position="867"/>
    </location>
</feature>
<dbReference type="PANTHER" id="PTHR35313:SF1">
    <property type="entry name" value="NO EXINE FORMATION 1"/>
    <property type="match status" value="1"/>
</dbReference>
<evidence type="ECO:0000313" key="3">
    <source>
        <dbReference type="Proteomes" id="UP001205105"/>
    </source>
</evidence>
<feature type="transmembrane region" description="Helical" evidence="1">
    <location>
        <begin position="416"/>
        <end position="438"/>
    </location>
</feature>
<feature type="transmembrane region" description="Helical" evidence="1">
    <location>
        <begin position="307"/>
        <end position="326"/>
    </location>
</feature>
<feature type="transmembrane region" description="Helical" evidence="1">
    <location>
        <begin position="522"/>
        <end position="541"/>
    </location>
</feature>
<feature type="transmembrane region" description="Helical" evidence="1">
    <location>
        <begin position="933"/>
        <end position="959"/>
    </location>
</feature>
<feature type="transmembrane region" description="Helical" evidence="1">
    <location>
        <begin position="669"/>
        <end position="690"/>
    </location>
</feature>
<feature type="transmembrane region" description="Helical" evidence="1">
    <location>
        <begin position="643"/>
        <end position="663"/>
    </location>
</feature>
<keyword evidence="3" id="KW-1185">Reference proteome</keyword>
<evidence type="ECO:0000256" key="1">
    <source>
        <dbReference type="SAM" id="Phobius"/>
    </source>
</evidence>
<dbReference type="AlphaFoldDB" id="A0AAD5DV21"/>
<gene>
    <name evidence="2" type="ORF">COHA_001898</name>
</gene>
<protein>
    <recommendedName>
        <fullName evidence="4">No exine formation 1</fullName>
    </recommendedName>
</protein>
<dbReference type="EMBL" id="JADXDR010000027">
    <property type="protein sequence ID" value="KAI7844540.1"/>
    <property type="molecule type" value="Genomic_DNA"/>
</dbReference>
<name>A0AAD5DV21_9CHLO</name>
<feature type="transmembrane region" description="Helical" evidence="1">
    <location>
        <begin position="450"/>
        <end position="470"/>
    </location>
</feature>
<evidence type="ECO:0000313" key="2">
    <source>
        <dbReference type="EMBL" id="KAI7844540.1"/>
    </source>
</evidence>
<feature type="transmembrane region" description="Helical" evidence="1">
    <location>
        <begin position="617"/>
        <end position="636"/>
    </location>
</feature>
<feature type="transmembrane region" description="Helical" evidence="1">
    <location>
        <begin position="242"/>
        <end position="265"/>
    </location>
</feature>
<feature type="transmembrane region" description="Helical" evidence="1">
    <location>
        <begin position="904"/>
        <end position="921"/>
    </location>
</feature>
<feature type="transmembrane region" description="Helical" evidence="1">
    <location>
        <begin position="873"/>
        <end position="892"/>
    </location>
</feature>
<keyword evidence="1" id="KW-0472">Membrane</keyword>
<sequence>MLPGNTMLSAGSLGRTTSGVAAGAYGYSQFTQNGGGTHSTASSSRFVPSQFQYNGRVAAALLPSVLVLAGYGGGAVAAALAVGLMATYILDAMRYKEGAFMAAWLTMGAANLAAIFSALLLKNDAPVALTLLTFLLNALTLFLAGLWASLQFRFLQLQYPGVVIAFEKMLMAGCLPVAAAVQTWGMVAGVGMSNSCFFLAAMLCGLYRFFALPLPSSFHLAGRRAMGGGKPKAHRLQDSGDGFAAFLLVAALPAGVYVATHWAVLFSWVHMWSLILLASGPLVFVCSLQDGLWWLGSGRAVNALRRLVLLASLAVFLLAVEERVIFHSFNQYIRLTAPWNYIAVTACMYGVAALVLLHFSGSLSEETEGLLVGPLLMLSAAVGALAAGLPLWMLPAPLLAASGLAMFYDTRSLRDYLLFVAGALATGGWFVWHHFWFLEVSLAGVPLRTVCALVLAAMVPAALLPGMLYAEAGQAVVGGLLVGQAALLCWLEELLYAGGHEQVTHGVHSMYPPWLVVGTSEALVAGILVLCMALGCLPLVHRYYPASQAAKRALLLAGTLAALLALLRPPLPVGGGAECPDLPFGLCPRLWDAGHVPEHEEDDVAIWGDGLRRRTHWPLWFMLGSAFLGVTAMTQTSRGALSALARTVQAAGSAAMVAAYLALEFFPGLPLVQVVILVSALLAALFLVLLQLPVPGGAVLMPGLALAWAAGLPLALAAQAASALPPLPEAAERLLPDSDRELDEERRDAIWAAILAVYVAESLLLAFALKLRVGAALAGQRGAKAAVPAACAALGLDDGTFHRAASFLGQCMPTYVQQPGASRPALKGPAGAAMQRLGQEGLGWVPTCCNLVALLCFGLCMVLNWQVTGGNPAAILLLAPLLLLLAQDPLLLRALEERRRYAPPVAATTVYLTAAAGWQLVEDVSEVQAGGTSLSFFAIQTGCLIWALPCQVFLLIWLWTNKRPPVMRVLLLAPLNLAALYLADLDETKLSAGVGLAASAALLLGAQQAAVKAGRNLI</sequence>
<organism evidence="2 3">
    <name type="scientific">Chlorella ohadii</name>
    <dbReference type="NCBI Taxonomy" id="2649997"/>
    <lineage>
        <taxon>Eukaryota</taxon>
        <taxon>Viridiplantae</taxon>
        <taxon>Chlorophyta</taxon>
        <taxon>core chlorophytes</taxon>
        <taxon>Trebouxiophyceae</taxon>
        <taxon>Chlorellales</taxon>
        <taxon>Chlorellaceae</taxon>
        <taxon>Chlorella clade</taxon>
        <taxon>Chlorella</taxon>
    </lineage>
</organism>
<proteinExistence type="predicted"/>
<feature type="transmembrane region" description="Helical" evidence="1">
    <location>
        <begin position="197"/>
        <end position="221"/>
    </location>
</feature>
<dbReference type="Proteomes" id="UP001205105">
    <property type="component" value="Unassembled WGS sequence"/>
</dbReference>